<evidence type="ECO:0000313" key="2">
    <source>
        <dbReference type="EMBL" id="OMO65289.1"/>
    </source>
</evidence>
<comment type="caution">
    <text evidence="2">The sequence shown here is derived from an EMBL/GenBank/DDBJ whole genome shotgun (WGS) entry which is preliminary data.</text>
</comment>
<dbReference type="OrthoDB" id="1931061at2759"/>
<feature type="domain" description="Replication protein A 70 kDa DNA-binding subunit B/D first OB fold" evidence="1">
    <location>
        <begin position="9"/>
        <end position="106"/>
    </location>
</feature>
<dbReference type="EMBL" id="AWUE01020846">
    <property type="protein sequence ID" value="OMO65289.1"/>
    <property type="molecule type" value="Genomic_DNA"/>
</dbReference>
<dbReference type="Pfam" id="PF02721">
    <property type="entry name" value="DUF223"/>
    <property type="match status" value="1"/>
</dbReference>
<keyword evidence="3" id="KW-1185">Reference proteome</keyword>
<dbReference type="AlphaFoldDB" id="A0A1R3H4N9"/>
<protein>
    <submittedName>
        <fullName evidence="2">Nucleic acid-binding protein</fullName>
    </submittedName>
</protein>
<evidence type="ECO:0000313" key="3">
    <source>
        <dbReference type="Proteomes" id="UP000187203"/>
    </source>
</evidence>
<gene>
    <name evidence="2" type="ORF">COLO4_31360</name>
</gene>
<organism evidence="2 3">
    <name type="scientific">Corchorus olitorius</name>
    <dbReference type="NCBI Taxonomy" id="93759"/>
    <lineage>
        <taxon>Eukaryota</taxon>
        <taxon>Viridiplantae</taxon>
        <taxon>Streptophyta</taxon>
        <taxon>Embryophyta</taxon>
        <taxon>Tracheophyta</taxon>
        <taxon>Spermatophyta</taxon>
        <taxon>Magnoliopsida</taxon>
        <taxon>eudicotyledons</taxon>
        <taxon>Gunneridae</taxon>
        <taxon>Pentapetalae</taxon>
        <taxon>rosids</taxon>
        <taxon>malvids</taxon>
        <taxon>Malvales</taxon>
        <taxon>Malvaceae</taxon>
        <taxon>Grewioideae</taxon>
        <taxon>Apeibeae</taxon>
        <taxon>Corchorus</taxon>
    </lineage>
</organism>
<dbReference type="InterPro" id="IPR012340">
    <property type="entry name" value="NA-bd_OB-fold"/>
</dbReference>
<dbReference type="PANTHER" id="PTHR47165">
    <property type="entry name" value="OS03G0429900 PROTEIN"/>
    <property type="match status" value="1"/>
</dbReference>
<reference evidence="3" key="1">
    <citation type="submission" date="2013-09" db="EMBL/GenBank/DDBJ databases">
        <title>Corchorus olitorius genome sequencing.</title>
        <authorList>
            <person name="Alam M."/>
            <person name="Haque M.S."/>
            <person name="Islam M.S."/>
            <person name="Emdad E.M."/>
            <person name="Islam M.M."/>
            <person name="Ahmed B."/>
            <person name="Halim A."/>
            <person name="Hossen Q.M.M."/>
            <person name="Hossain M.Z."/>
            <person name="Ahmed R."/>
            <person name="Khan M.M."/>
            <person name="Islam R."/>
            <person name="Rashid M.M."/>
            <person name="Khan S.A."/>
            <person name="Rahman M.S."/>
            <person name="Alam M."/>
            <person name="Yahiya A.S."/>
            <person name="Khan M.S."/>
            <person name="Azam M.S."/>
            <person name="Haque T."/>
            <person name="Lashkar M.Z.H."/>
            <person name="Akhand A.I."/>
            <person name="Morshed G."/>
            <person name="Roy S."/>
            <person name="Uddin K.S."/>
            <person name="Rabeya T."/>
            <person name="Hossain A.S."/>
            <person name="Chowdhury A."/>
            <person name="Snigdha A.R."/>
            <person name="Mortoza M.S."/>
            <person name="Matin S.A."/>
            <person name="Hoque S.M.E."/>
            <person name="Islam M.K."/>
            <person name="Roy D.K."/>
            <person name="Haider R."/>
            <person name="Moosa M.M."/>
            <person name="Elias S.M."/>
            <person name="Hasan A.M."/>
            <person name="Jahan S."/>
            <person name="Shafiuddin M."/>
            <person name="Mahmood N."/>
            <person name="Shommy N.S."/>
        </authorList>
    </citation>
    <scope>NUCLEOTIDE SEQUENCE [LARGE SCALE GENOMIC DNA]</scope>
    <source>
        <strain evidence="3">cv. O-4</strain>
    </source>
</reference>
<accession>A0A1R3H4N9</accession>
<dbReference type="Gene3D" id="2.40.50.140">
    <property type="entry name" value="Nucleic acid-binding proteins"/>
    <property type="match status" value="2"/>
</dbReference>
<dbReference type="SUPFAM" id="SSF50249">
    <property type="entry name" value="Nucleic acid-binding proteins"/>
    <property type="match status" value="1"/>
</dbReference>
<proteinExistence type="predicted"/>
<dbReference type="InterPro" id="IPR003871">
    <property type="entry name" value="RFA1B/D_OB_1st"/>
</dbReference>
<dbReference type="STRING" id="93759.A0A1R3H4N9"/>
<sequence length="558" mass="63521">MTSECQLRDLCDGGVQSFVIVRIVRLWDSIIPPHSYFIGIDFLAVDSEGYAMHGYILLDLADDFRAQLIEGSIYRISTFEVRPRGRKTHLAIPCQRLLFFNVSTKVDEIPHHARSIPTYYFSFASYDDIMTRSNDMFYLIDIIGILDVITDVVPIELGNPVRITIWGPKTHDLDIAAIIRLPYKPVLSVSGLSVKYCQGFVHINSCSATKFHIDPSVHEVTQLKQRFPYDGSIVNLKSTADVCPPQDLAYPGATRATIEALLYMNPLTIKGYWPDCAAPRKTRLRMSLIVEHQGFKLQTVNFGDLVSRLTGVNVTTLDFVEIQNYKKIPYVAGQLSISYPSSNIYQSEDFQKFPLIEAIVGFILCVSEHFDDCGYYCKRLLLDWLHFEYLKLPSSDEVIKMLEDESFMDQLYRRGIIDYQPGILSFRPAQQEVKTIQAWVTSEFVVDAPGRCSTSHKVKLMVDGTNVIFPNIKRLDFDSYCREQIDAHLIVVTETRVSGQASVDARKMMGYDSSVTIESIGSFGGMWFLWKCTALRVQLISRHRNAIAIRMDFNTEYA</sequence>
<name>A0A1R3H4N9_9ROSI</name>
<dbReference type="PANTHER" id="PTHR47165:SF4">
    <property type="entry name" value="OS03G0429900 PROTEIN"/>
    <property type="match status" value="1"/>
</dbReference>
<evidence type="ECO:0000259" key="1">
    <source>
        <dbReference type="Pfam" id="PF02721"/>
    </source>
</evidence>
<dbReference type="Proteomes" id="UP000187203">
    <property type="component" value="Unassembled WGS sequence"/>
</dbReference>